<keyword evidence="7" id="KW-0812">Transmembrane</keyword>
<comment type="subcellular location">
    <subcellularLocation>
        <location evidence="1">Membrane</location>
    </subcellularLocation>
</comment>
<feature type="region of interest" description="Disordered" evidence="6">
    <location>
        <begin position="706"/>
        <end position="750"/>
    </location>
</feature>
<dbReference type="eggNOG" id="COG0840">
    <property type="taxonomic scope" value="Bacteria"/>
</dbReference>
<dbReference type="Proteomes" id="UP000015350">
    <property type="component" value="Unassembled WGS sequence"/>
</dbReference>
<evidence type="ECO:0000256" key="6">
    <source>
        <dbReference type="SAM" id="MobiDB-lite"/>
    </source>
</evidence>
<dbReference type="InterPro" id="IPR051310">
    <property type="entry name" value="MCP_chemotaxis"/>
</dbReference>
<dbReference type="Pfam" id="PF00672">
    <property type="entry name" value="HAMP"/>
    <property type="match status" value="1"/>
</dbReference>
<feature type="domain" description="Methyl-accepting transducer" evidence="8">
    <location>
        <begin position="474"/>
        <end position="689"/>
    </location>
</feature>
<dbReference type="GO" id="GO:0007165">
    <property type="term" value="P:signal transduction"/>
    <property type="evidence" value="ECO:0007669"/>
    <property type="project" value="UniProtKB-KW"/>
</dbReference>
<dbReference type="AlphaFoldDB" id="S9S6A4"/>
<dbReference type="InterPro" id="IPR004089">
    <property type="entry name" value="MCPsignal_dom"/>
</dbReference>
<evidence type="ECO:0000259" key="9">
    <source>
        <dbReference type="PROSITE" id="PS50885"/>
    </source>
</evidence>
<evidence type="ECO:0000256" key="7">
    <source>
        <dbReference type="SAM" id="Phobius"/>
    </source>
</evidence>
<comment type="similarity">
    <text evidence="3">Belongs to the methyl-accepting chemotaxis (MCP) protein family.</text>
</comment>
<dbReference type="Pfam" id="PF00015">
    <property type="entry name" value="MCPsignal"/>
    <property type="match status" value="1"/>
</dbReference>
<dbReference type="GO" id="GO:0005886">
    <property type="term" value="C:plasma membrane"/>
    <property type="evidence" value="ECO:0007669"/>
    <property type="project" value="TreeGrafter"/>
</dbReference>
<dbReference type="STRING" id="1316936.K678_17491"/>
<accession>S9S6A4</accession>
<dbReference type="GO" id="GO:0006935">
    <property type="term" value="P:chemotaxis"/>
    <property type="evidence" value="ECO:0007669"/>
    <property type="project" value="UniProtKB-KW"/>
</dbReference>
<evidence type="ECO:0000313" key="10">
    <source>
        <dbReference type="EMBL" id="EPY00164.1"/>
    </source>
</evidence>
<dbReference type="SMART" id="SM00283">
    <property type="entry name" value="MA"/>
    <property type="match status" value="1"/>
</dbReference>
<dbReference type="PANTHER" id="PTHR43531">
    <property type="entry name" value="PROTEIN ICFG"/>
    <property type="match status" value="1"/>
</dbReference>
<keyword evidence="7" id="KW-0472">Membrane</keyword>
<protein>
    <submittedName>
        <fullName evidence="10">Methyl-accepting chemotaxis protein</fullName>
    </submittedName>
</protein>
<keyword evidence="4" id="KW-0807">Transducer</keyword>
<keyword evidence="2" id="KW-0145">Chemotaxis</keyword>
<evidence type="ECO:0000256" key="3">
    <source>
        <dbReference type="ARBA" id="ARBA00029447"/>
    </source>
</evidence>
<keyword evidence="7" id="KW-1133">Transmembrane helix</keyword>
<feature type="coiled-coil region" evidence="5">
    <location>
        <begin position="202"/>
        <end position="233"/>
    </location>
</feature>
<feature type="transmembrane region" description="Helical" evidence="7">
    <location>
        <begin position="319"/>
        <end position="341"/>
    </location>
</feature>
<feature type="non-terminal residue" evidence="10">
    <location>
        <position position="750"/>
    </location>
</feature>
<feature type="coiled-coil region" evidence="5">
    <location>
        <begin position="660"/>
        <end position="698"/>
    </location>
</feature>
<gene>
    <name evidence="10" type="ORF">K678_17491</name>
</gene>
<dbReference type="FunFam" id="1.10.287.950:FF:000001">
    <property type="entry name" value="Methyl-accepting chemotaxis sensory transducer"/>
    <property type="match status" value="1"/>
</dbReference>
<evidence type="ECO:0000256" key="5">
    <source>
        <dbReference type="SAM" id="Coils"/>
    </source>
</evidence>
<organism evidence="10 11">
    <name type="scientific">Magnetospirillum fulvum MGU-K5</name>
    <dbReference type="NCBI Taxonomy" id="1316936"/>
    <lineage>
        <taxon>Bacteria</taxon>
        <taxon>Pseudomonadati</taxon>
        <taxon>Pseudomonadota</taxon>
        <taxon>Alphaproteobacteria</taxon>
        <taxon>Rhodospirillales</taxon>
        <taxon>Rhodospirillaceae</taxon>
        <taxon>Magnetospirillum</taxon>
    </lineage>
</organism>
<comment type="caution">
    <text evidence="10">The sequence shown here is derived from an EMBL/GenBank/DDBJ whole genome shotgun (WGS) entry which is preliminary data.</text>
</comment>
<proteinExistence type="inferred from homology"/>
<evidence type="ECO:0000256" key="2">
    <source>
        <dbReference type="ARBA" id="ARBA00022500"/>
    </source>
</evidence>
<dbReference type="PROSITE" id="PS50111">
    <property type="entry name" value="CHEMOTAXIS_TRANSDUC_2"/>
    <property type="match status" value="1"/>
</dbReference>
<evidence type="ECO:0000256" key="1">
    <source>
        <dbReference type="ARBA" id="ARBA00004370"/>
    </source>
</evidence>
<dbReference type="SUPFAM" id="SSF58104">
    <property type="entry name" value="Methyl-accepting chemotaxis protein (MCP) signaling domain"/>
    <property type="match status" value="1"/>
</dbReference>
<dbReference type="SMART" id="SM00304">
    <property type="entry name" value="HAMP"/>
    <property type="match status" value="2"/>
</dbReference>
<reference evidence="10 11" key="1">
    <citation type="submission" date="2013-04" db="EMBL/GenBank/DDBJ databases">
        <authorList>
            <person name="Kuznetsov B."/>
            <person name="Ivanovsky R."/>
        </authorList>
    </citation>
    <scope>NUCLEOTIDE SEQUENCE [LARGE SCALE GENOMIC DNA]</scope>
    <source>
        <strain evidence="10 11">MGU-K5</strain>
    </source>
</reference>
<dbReference type="GO" id="GO:0004888">
    <property type="term" value="F:transmembrane signaling receptor activity"/>
    <property type="evidence" value="ECO:0007669"/>
    <property type="project" value="TreeGrafter"/>
</dbReference>
<dbReference type="InterPro" id="IPR003660">
    <property type="entry name" value="HAMP_dom"/>
</dbReference>
<dbReference type="CDD" id="cd06225">
    <property type="entry name" value="HAMP"/>
    <property type="match status" value="1"/>
</dbReference>
<sequence length="750" mass="80442">MRISVKVKLAAAFGVVILLLVIAAASALNGLSQLNETMDNLVNGPVKRLMLVEQMSQTGIELIRAEKNLLLAQTEDDTLEHVGKIEQFRENFRRMSEEYIAVASDEGKRRFNSVREAVDRYYLLQNKIQDLAKTRSNDKAGEYVNNEAKVAMSALIDSLAPLYDRAENAAQASPDAVRIAHQARRIVSSLRTSQVALYQSLIISNEREKEDLLQRAREQNAEAKRILDALRRTVGDEDRRSLDAAAERFSRWDGIATKIADLSAINSDAKALALSNGEARKAASNIDELLNGVTNLNTDQVSQAQVLAESTYGSLRTQLLILVVASILIAFGAATYIALAISRGLGKAVGLANAVAVGDLSQNIEVNSNDEVKDLVTALNAMTANLRITAGVADEIAQGNLAVSIQRQSDKDTLGIALHGMITNLRSTAHVAEQIATGNLSVEAKRLSDKDALGIALETMLEKLRAVVSDAMTAADNVAAGSQELSSASEQLSEGSTEQASAAEEASASMEEMAANIKQNAENATQTEKIARQSAKDAQVSGEAVTKTVAAMQTIAEKISIVQEIARQTDLLALNAAVEAARAGEHGKGFAVVASEVRKLAERSQGAAAEISSLSSDSVKVAREAGDMLSKLVPDIKKTAELVEEISAACREQDIGAEQINQAIQQLDKVTQQNSAASEELAATSEELASQAEQLQSTISYFRIDGQDSMPGQRNASVRHHVPARKSRDYAQSKPKTAFNNGTKSRGVKL</sequence>
<dbReference type="Pfam" id="PF12729">
    <property type="entry name" value="4HB_MCP_1"/>
    <property type="match status" value="2"/>
</dbReference>
<name>S9S6A4_MAGFU</name>
<feature type="compositionally biased region" description="Polar residues" evidence="6">
    <location>
        <begin position="734"/>
        <end position="744"/>
    </location>
</feature>
<feature type="domain" description="HAMP" evidence="9">
    <location>
        <begin position="339"/>
        <end position="391"/>
    </location>
</feature>
<feature type="domain" description="HAMP" evidence="9">
    <location>
        <begin position="419"/>
        <end position="469"/>
    </location>
</feature>
<dbReference type="Gene3D" id="6.10.340.10">
    <property type="match status" value="1"/>
</dbReference>
<dbReference type="EMBL" id="AQPH01000145">
    <property type="protein sequence ID" value="EPY00164.1"/>
    <property type="molecule type" value="Genomic_DNA"/>
</dbReference>
<dbReference type="OrthoDB" id="9814362at2"/>
<dbReference type="Gene3D" id="1.10.287.950">
    <property type="entry name" value="Methyl-accepting chemotaxis protein"/>
    <property type="match status" value="1"/>
</dbReference>
<dbReference type="PANTHER" id="PTHR43531:SF11">
    <property type="entry name" value="METHYL-ACCEPTING CHEMOTAXIS PROTEIN 3"/>
    <property type="match status" value="1"/>
</dbReference>
<dbReference type="PROSITE" id="PS50885">
    <property type="entry name" value="HAMP"/>
    <property type="match status" value="2"/>
</dbReference>
<dbReference type="InterPro" id="IPR024478">
    <property type="entry name" value="HlyB_4HB_MCP"/>
</dbReference>
<evidence type="ECO:0000256" key="4">
    <source>
        <dbReference type="PROSITE-ProRule" id="PRU00284"/>
    </source>
</evidence>
<evidence type="ECO:0000313" key="11">
    <source>
        <dbReference type="Proteomes" id="UP000015350"/>
    </source>
</evidence>
<dbReference type="RefSeq" id="WP_021133771.1">
    <property type="nucleotide sequence ID" value="NZ_AQPH01000145.1"/>
</dbReference>
<feature type="region of interest" description="Disordered" evidence="6">
    <location>
        <begin position="482"/>
        <end position="510"/>
    </location>
</feature>
<evidence type="ECO:0000259" key="8">
    <source>
        <dbReference type="PROSITE" id="PS50111"/>
    </source>
</evidence>
<keyword evidence="5" id="KW-0175">Coiled coil</keyword>